<evidence type="ECO:0000256" key="16">
    <source>
        <dbReference type="ARBA" id="ARBA00042156"/>
    </source>
</evidence>
<dbReference type="Gene3D" id="1.10.8.280">
    <property type="entry name" value="ABC transporter ATPase domain-like"/>
    <property type="match status" value="1"/>
</dbReference>
<keyword evidence="11 17" id="KW-0267">Excision nuclease</keyword>
<keyword evidence="8 17" id="KW-0863">Zinc-finger</keyword>
<dbReference type="SUPFAM" id="SSF52540">
    <property type="entry name" value="P-loop containing nucleoside triphosphate hydrolases"/>
    <property type="match status" value="2"/>
</dbReference>
<evidence type="ECO:0000259" key="18">
    <source>
        <dbReference type="PROSITE" id="PS50893"/>
    </source>
</evidence>
<feature type="binding site" evidence="17">
    <location>
        <begin position="687"/>
        <end position="694"/>
    </location>
    <ligand>
        <name>ATP</name>
        <dbReference type="ChEBI" id="CHEBI:30616"/>
    </ligand>
</feature>
<keyword evidence="10 17" id="KW-0067">ATP-binding</keyword>
<evidence type="ECO:0000256" key="11">
    <source>
        <dbReference type="ARBA" id="ARBA00022881"/>
    </source>
</evidence>
<comment type="caution">
    <text evidence="17">Lacks conserved residue(s) required for the propagation of feature annotation.</text>
</comment>
<keyword evidence="6 17" id="KW-0227">DNA damage</keyword>
<dbReference type="GO" id="GO:0006289">
    <property type="term" value="P:nucleotide-excision repair"/>
    <property type="evidence" value="ECO:0007669"/>
    <property type="project" value="UniProtKB-UniRule"/>
</dbReference>
<evidence type="ECO:0000256" key="12">
    <source>
        <dbReference type="ARBA" id="ARBA00023125"/>
    </source>
</evidence>
<dbReference type="Gene3D" id="3.30.190.20">
    <property type="match status" value="1"/>
</dbReference>
<accession>A0A7Y0BMP5</accession>
<dbReference type="GO" id="GO:0008270">
    <property type="term" value="F:zinc ion binding"/>
    <property type="evidence" value="ECO:0007669"/>
    <property type="project" value="UniProtKB-UniRule"/>
</dbReference>
<dbReference type="PROSITE" id="PS50893">
    <property type="entry name" value="ABC_TRANSPORTER_2"/>
    <property type="match status" value="1"/>
</dbReference>
<keyword evidence="12 17" id="KW-0238">DNA-binding</keyword>
<dbReference type="InterPro" id="IPR041102">
    <property type="entry name" value="UvrA_inter"/>
</dbReference>
<evidence type="ECO:0000313" key="19">
    <source>
        <dbReference type="EMBL" id="NML93149.1"/>
    </source>
</evidence>
<dbReference type="Pfam" id="PF17760">
    <property type="entry name" value="UvrA_inter"/>
    <property type="match status" value="1"/>
</dbReference>
<dbReference type="Gene3D" id="3.40.50.300">
    <property type="entry name" value="P-loop containing nucleotide triphosphate hydrolases"/>
    <property type="match status" value="3"/>
</dbReference>
<comment type="subunit">
    <text evidence="17">Forms a heterotetramer with UvrB during the search for lesions.</text>
</comment>
<keyword evidence="19" id="KW-0378">Hydrolase</keyword>
<dbReference type="InterPro" id="IPR004602">
    <property type="entry name" value="UvrA"/>
</dbReference>
<comment type="subcellular location">
    <subcellularLocation>
        <location evidence="1 17">Cytoplasm</location>
    </subcellularLocation>
</comment>
<evidence type="ECO:0000256" key="17">
    <source>
        <dbReference type="HAMAP-Rule" id="MF_00205"/>
    </source>
</evidence>
<evidence type="ECO:0000256" key="10">
    <source>
        <dbReference type="ARBA" id="ARBA00022840"/>
    </source>
</evidence>
<keyword evidence="20" id="KW-1185">Reference proteome</keyword>
<dbReference type="RefSeq" id="WP_169492406.1">
    <property type="nucleotide sequence ID" value="NZ_JABBGM010000002.1"/>
</dbReference>
<keyword evidence="2 17" id="KW-0963">Cytoplasm</keyword>
<dbReference type="CDD" id="cd03271">
    <property type="entry name" value="ABC_UvrA_II"/>
    <property type="match status" value="1"/>
</dbReference>
<keyword evidence="17" id="KW-0742">SOS response</keyword>
<comment type="caution">
    <text evidence="19">The sequence shown here is derived from an EMBL/GenBank/DDBJ whole genome shotgun (WGS) entry which is preliminary data.</text>
</comment>
<comment type="function">
    <text evidence="17">The UvrABC repair system catalyzes the recognition and processing of DNA lesions. UvrA is an ATPase and a DNA-binding protein. A damage recognition complex composed of 2 UvrA and 2 UvrB subunits scans DNA for abnormalities. When the presence of a lesion has been verified by UvrB, the UvrA molecules dissociate.</text>
</comment>
<gene>
    <name evidence="17 19" type="primary">uvrA</name>
    <name evidence="19" type="ORF">HHL27_05635</name>
</gene>
<dbReference type="GO" id="GO:0003677">
    <property type="term" value="F:DNA binding"/>
    <property type="evidence" value="ECO:0007669"/>
    <property type="project" value="UniProtKB-UniRule"/>
</dbReference>
<dbReference type="GO" id="GO:0016887">
    <property type="term" value="F:ATP hydrolysis activity"/>
    <property type="evidence" value="ECO:0007669"/>
    <property type="project" value="InterPro"/>
</dbReference>
<dbReference type="Pfam" id="PF00005">
    <property type="entry name" value="ABC_tran"/>
    <property type="match status" value="1"/>
</dbReference>
<dbReference type="GO" id="GO:0005524">
    <property type="term" value="F:ATP binding"/>
    <property type="evidence" value="ECO:0007669"/>
    <property type="project" value="UniProtKB-UniRule"/>
</dbReference>
<dbReference type="PROSITE" id="PS00211">
    <property type="entry name" value="ABC_TRANSPORTER_1"/>
    <property type="match status" value="2"/>
</dbReference>
<keyword evidence="13 17" id="KW-0234">DNA repair</keyword>
<evidence type="ECO:0000256" key="6">
    <source>
        <dbReference type="ARBA" id="ARBA00022763"/>
    </source>
</evidence>
<feature type="binding site" evidence="17">
    <location>
        <begin position="33"/>
        <end position="40"/>
    </location>
    <ligand>
        <name>ATP</name>
        <dbReference type="ChEBI" id="CHEBI:30616"/>
    </ligand>
</feature>
<sequence>MSLTTLSVRGAREHNLKGIDVDLPRDSLIVITGLSGSGKSSLAFDTIYAEGQRRYVESLSAYARQFLEMMQKPDVEHIDGLSPAISIEQKTTSRNPRSTVATVTEIYDYMRLLWARVGIPYSPATGLPISAQTVSQMVDRVMALPEGTRAYLLAPVVRGRKGEYRRELAEWQKAGYTRVRINGELMAIEDAPALDKKLKHDIEVVVDRIAVKDGIQTRLADSFEQALKLAEGLAYVDLADTTLEAIGLAAAGAARPEPVEGLSSLSEGAAAKGQKKGAMKKTGLPPNRIVFSEKFACPVSGFTIDALEPRLFSFNAPQGACPACDGLGEKLLFDPQLVVPNEHLSLKQGAIVPWAKSNPPSPYYMQVLSSLAEHFGFSLSTPWDQLPAEVKVVILYGTAGKPVPLTFVDGKKSYTVSKAFEGVIGNLNRRMLQTESAWMREELSKFQTAQPCETCEGKRLKPEALSVKVAGNDISSVTRLSVAAAVDWFLGLDAQLTSQQSQIARAILKEINERLGFLNNVGLDYLNLDRTSGTLSGGESQRIRLASQIGSGLSGVLYVLDEPSIGLHQRDNDRLLETLKRLRDLGNTVIVVEHDEDAIRTADYVVDLGPGAGVHGGEIVAQGTLDEILANENSLTGQYLTGTRRIEVPKQRRKGNGLKLTVEGARANNLKNVTASIPLGTFTCVTGVSGSGKSSFTIDTLHAGAARQLNGARVIAGPHDRITGLEHCDKVIEIDQSPIGRTPRSNPATYTGAFTLIRDWFAGLPESEARGYKAGRFSFNVKGGRCEKCQGDGLIKIEMHFLPDVYVTCEECNGNRYNRETLEVKFKGLSIADVLDMTIEDAESFFQAVPPIRDRMHMLNEVGLGYVKVGQQATTLSGGEAQRVKLAKELSRRSTGQTLYILDEPTTGLHFEDVRKLLEVLHRLVDQGNSVVVIEHNLDVIKTADWILDMGPEGGVRGGELVAEGTPEQVAKNPRSFTGHYLKPLLTR</sequence>
<dbReference type="GO" id="GO:0009380">
    <property type="term" value="C:excinuclease repair complex"/>
    <property type="evidence" value="ECO:0007669"/>
    <property type="project" value="InterPro"/>
</dbReference>
<evidence type="ECO:0000256" key="9">
    <source>
        <dbReference type="ARBA" id="ARBA00022833"/>
    </source>
</evidence>
<dbReference type="GO" id="GO:0005737">
    <property type="term" value="C:cytoplasm"/>
    <property type="evidence" value="ECO:0007669"/>
    <property type="project" value="UniProtKB-SubCell"/>
</dbReference>
<name>A0A7Y0BMP5_9SPHN</name>
<dbReference type="NCBIfam" id="NF001503">
    <property type="entry name" value="PRK00349.1"/>
    <property type="match status" value="1"/>
</dbReference>
<comment type="similarity">
    <text evidence="14 17">Belongs to the ABC transporter superfamily. UvrA family.</text>
</comment>
<dbReference type="InterPro" id="IPR017871">
    <property type="entry name" value="ABC_transporter-like_CS"/>
</dbReference>
<dbReference type="PANTHER" id="PTHR43152:SF3">
    <property type="entry name" value="UVRABC SYSTEM PROTEIN A"/>
    <property type="match status" value="1"/>
</dbReference>
<dbReference type="Proteomes" id="UP000583556">
    <property type="component" value="Unassembled WGS sequence"/>
</dbReference>
<feature type="domain" description="ABC transporter" evidence="18">
    <location>
        <begin position="643"/>
        <end position="983"/>
    </location>
</feature>
<dbReference type="AlphaFoldDB" id="A0A7Y0BMP5"/>
<dbReference type="Pfam" id="PF17755">
    <property type="entry name" value="UvrA_DNA-bind"/>
    <property type="match status" value="1"/>
</dbReference>
<dbReference type="NCBIfam" id="TIGR00630">
    <property type="entry name" value="uvra"/>
    <property type="match status" value="1"/>
</dbReference>
<keyword evidence="9 17" id="KW-0862">Zinc</keyword>
<evidence type="ECO:0000256" key="7">
    <source>
        <dbReference type="ARBA" id="ARBA00022769"/>
    </source>
</evidence>
<evidence type="ECO:0000256" key="3">
    <source>
        <dbReference type="ARBA" id="ARBA00022723"/>
    </source>
</evidence>
<evidence type="ECO:0000256" key="4">
    <source>
        <dbReference type="ARBA" id="ARBA00022737"/>
    </source>
</evidence>
<dbReference type="Gene3D" id="1.20.1580.10">
    <property type="entry name" value="ABC transporter ATPase like domain"/>
    <property type="match status" value="2"/>
</dbReference>
<dbReference type="InterPro" id="IPR041552">
    <property type="entry name" value="UvrA_DNA-bd"/>
</dbReference>
<evidence type="ECO:0000256" key="14">
    <source>
        <dbReference type="ARBA" id="ARBA00038000"/>
    </source>
</evidence>
<protein>
    <recommendedName>
        <fullName evidence="15 17">UvrABC system protein A</fullName>
        <shortName evidence="17">UvrA protein</shortName>
    </recommendedName>
    <alternativeName>
        <fullName evidence="16 17">Excinuclease ABC subunit A</fullName>
    </alternativeName>
</protein>
<dbReference type="InterPro" id="IPR003439">
    <property type="entry name" value="ABC_transporter-like_ATP-bd"/>
</dbReference>
<evidence type="ECO:0000256" key="1">
    <source>
        <dbReference type="ARBA" id="ARBA00004496"/>
    </source>
</evidence>
<evidence type="ECO:0000256" key="2">
    <source>
        <dbReference type="ARBA" id="ARBA00022490"/>
    </source>
</evidence>
<dbReference type="GO" id="GO:0009381">
    <property type="term" value="F:excinuclease ABC activity"/>
    <property type="evidence" value="ECO:0007669"/>
    <property type="project" value="UniProtKB-UniRule"/>
</dbReference>
<dbReference type="PANTHER" id="PTHR43152">
    <property type="entry name" value="UVRABC SYSTEM PROTEIN A"/>
    <property type="match status" value="1"/>
</dbReference>
<reference evidence="19 20" key="1">
    <citation type="submission" date="2020-04" db="EMBL/GenBank/DDBJ databases">
        <title>Novosphingobium sp. TW-4 isolated from soil.</title>
        <authorList>
            <person name="Dahal R.H."/>
            <person name="Chaudhary D.K."/>
        </authorList>
    </citation>
    <scope>NUCLEOTIDE SEQUENCE [LARGE SCALE GENOMIC DNA]</scope>
    <source>
        <strain evidence="19 20">TW-4</strain>
    </source>
</reference>
<evidence type="ECO:0000256" key="15">
    <source>
        <dbReference type="ARBA" id="ARBA00039316"/>
    </source>
</evidence>
<organism evidence="19 20">
    <name type="scientific">Novosphingobium olei</name>
    <dbReference type="NCBI Taxonomy" id="2728851"/>
    <lineage>
        <taxon>Bacteria</taxon>
        <taxon>Pseudomonadati</taxon>
        <taxon>Pseudomonadota</taxon>
        <taxon>Alphaproteobacteria</taxon>
        <taxon>Sphingomonadales</taxon>
        <taxon>Sphingomonadaceae</taxon>
        <taxon>Novosphingobium</taxon>
    </lineage>
</organism>
<keyword evidence="4 17" id="KW-0677">Repeat</keyword>
<evidence type="ECO:0000256" key="8">
    <source>
        <dbReference type="ARBA" id="ARBA00022771"/>
    </source>
</evidence>
<dbReference type="FunFam" id="1.20.1580.10:FF:000002">
    <property type="entry name" value="UvrABC system protein A"/>
    <property type="match status" value="1"/>
</dbReference>
<evidence type="ECO:0000256" key="5">
    <source>
        <dbReference type="ARBA" id="ARBA00022741"/>
    </source>
</evidence>
<keyword evidence="5 17" id="KW-0547">Nucleotide-binding</keyword>
<dbReference type="InterPro" id="IPR027417">
    <property type="entry name" value="P-loop_NTPase"/>
</dbReference>
<evidence type="ECO:0000313" key="20">
    <source>
        <dbReference type="Proteomes" id="UP000583556"/>
    </source>
</evidence>
<evidence type="ECO:0000256" key="13">
    <source>
        <dbReference type="ARBA" id="ARBA00023204"/>
    </source>
</evidence>
<dbReference type="HAMAP" id="MF_00205">
    <property type="entry name" value="UvrA"/>
    <property type="match status" value="1"/>
</dbReference>
<dbReference type="FunFam" id="3.40.50.300:FF:000028">
    <property type="entry name" value="UvrABC system protein A"/>
    <property type="match status" value="1"/>
</dbReference>
<proteinExistence type="inferred from homology"/>
<feature type="zinc finger region" description="C4-type" evidence="17">
    <location>
        <begin position="786"/>
        <end position="812"/>
    </location>
</feature>
<keyword evidence="7 17" id="KW-0228">DNA excision</keyword>
<dbReference type="EMBL" id="JABBGM010000002">
    <property type="protein sequence ID" value="NML93149.1"/>
    <property type="molecule type" value="Genomic_DNA"/>
</dbReference>
<keyword evidence="3 17" id="KW-0479">Metal-binding</keyword>
<dbReference type="GO" id="GO:0009432">
    <property type="term" value="P:SOS response"/>
    <property type="evidence" value="ECO:0007669"/>
    <property type="project" value="UniProtKB-UniRule"/>
</dbReference>